<evidence type="ECO:0000256" key="7">
    <source>
        <dbReference type="ARBA" id="ARBA00025902"/>
    </source>
</evidence>
<reference evidence="12 13" key="1">
    <citation type="journal article" date="2018" name="Mycol. Prog.">
        <title>Coniella lustricola, a new species from submerged detritus.</title>
        <authorList>
            <person name="Raudabaugh D.B."/>
            <person name="Iturriaga T."/>
            <person name="Carver A."/>
            <person name="Mondo S."/>
            <person name="Pangilinan J."/>
            <person name="Lipzen A."/>
            <person name="He G."/>
            <person name="Amirebrahimi M."/>
            <person name="Grigoriev I.V."/>
            <person name="Miller A.N."/>
        </authorList>
    </citation>
    <scope>NUCLEOTIDE SEQUENCE [LARGE SCALE GENOMIC DNA]</scope>
    <source>
        <strain evidence="12 13">B22-T-1</strain>
    </source>
</reference>
<dbReference type="SMART" id="SM00534">
    <property type="entry name" value="MUTSac"/>
    <property type="match status" value="1"/>
</dbReference>
<dbReference type="FunFam" id="3.40.50.300:FF:000870">
    <property type="entry name" value="MutS protein homolog 4"/>
    <property type="match status" value="1"/>
</dbReference>
<dbReference type="InterPro" id="IPR036187">
    <property type="entry name" value="DNA_mismatch_repair_MutS_sf"/>
</dbReference>
<proteinExistence type="inferred from homology"/>
<name>A0A2T2ZZQ5_9PEZI</name>
<dbReference type="InterPro" id="IPR007860">
    <property type="entry name" value="DNA_mmatch_repair_MutS_con_dom"/>
</dbReference>
<evidence type="ECO:0000256" key="8">
    <source>
        <dbReference type="ARBA" id="ARBA00029792"/>
    </source>
</evidence>
<dbReference type="PANTHER" id="PTHR11361:SF21">
    <property type="entry name" value="MUTS PROTEIN HOMOLOG 4"/>
    <property type="match status" value="1"/>
</dbReference>
<dbReference type="InParanoid" id="A0A2T2ZZQ5"/>
<dbReference type="Pfam" id="PF00488">
    <property type="entry name" value="MutS_V"/>
    <property type="match status" value="1"/>
</dbReference>
<organism evidence="12 13">
    <name type="scientific">Coniella lustricola</name>
    <dbReference type="NCBI Taxonomy" id="2025994"/>
    <lineage>
        <taxon>Eukaryota</taxon>
        <taxon>Fungi</taxon>
        <taxon>Dikarya</taxon>
        <taxon>Ascomycota</taxon>
        <taxon>Pezizomycotina</taxon>
        <taxon>Sordariomycetes</taxon>
        <taxon>Sordariomycetidae</taxon>
        <taxon>Diaporthales</taxon>
        <taxon>Schizoparmaceae</taxon>
        <taxon>Coniella</taxon>
    </lineage>
</organism>
<keyword evidence="6" id="KW-0469">Meiosis</keyword>
<dbReference type="SUPFAM" id="SSF53150">
    <property type="entry name" value="DNA repair protein MutS, domain II"/>
    <property type="match status" value="1"/>
</dbReference>
<dbReference type="GO" id="GO:0006298">
    <property type="term" value="P:mismatch repair"/>
    <property type="evidence" value="ECO:0007669"/>
    <property type="project" value="InterPro"/>
</dbReference>
<sequence>MSSSSAFRSRAATPAYSLATTPSGRRSRVASSIGASEGHQVVCAVSEARGITPSVGLAFVNVSTGQAVLSQIRDNQSYVKTTHKLAVFEPSCILIVSTACAPNPKSDLCSTIEEELPDVPMVPLNRKYWSEMTGLEYIQDLAFKKDVQSIKVATDGNPDAICAFSAAIRYLELDSCIRIASHSLRVRYQPSEESMMISLPTIRALELIQNLQIPASKACLFGLLNQTATPMGARMLRSNILQPSTQAEGVLKPRFDAVDELCTKEDMFYKIRKALKEFGDVEKLLTKLIILPAEPSLEASEQAINYILMIKRFVTAIPLLFASLESAQSTLLSRIRGNCGPEISSPILEQIQEYINDDVTYSTKPLDLRNQRCFAIRSEIQGLLDVARTTYKEATDDMHEHVYALNTELGLAAELRYENKRRYWLRFRCSDFENGIIPGTLVNCVRKKQFLECQTLQMVKLNQRMTDSVDEIIIQSDSIVQQLLDSIRRDIPGLFRVCESVALLDMLAAFAQAVTTRDYVKPDMKDVLALKAGRHPILDAFIPNDYYGSNQYAFQIVTGCNMSGKSTYIRAIALLQVMAQIGCFVPAQYASFPIIHSLFSRTSIDDSIEHNMSTFSVEMREMAFILQNTDNHSLAIIDELGRGTSTRDGLSIAIAMAEALVQNNALVFFATHFTELAHVLEDRPGVLNLHLATETIVADDEVPKMTMLYKVGAGPVKEEHYGVNLAKAIGFPQRFLSVAELVAKSLREIAETKKKSSGSSKLARRRKLVLNLHETLQQAYNANMDDRTLRSYLKRLQSEFITLMEGIESGSGDGEEEEGEGSSRQVSEVGDDGEEGQENEDEASEGAMSTGSSIS</sequence>
<evidence type="ECO:0000256" key="2">
    <source>
        <dbReference type="ARBA" id="ARBA00022151"/>
    </source>
</evidence>
<dbReference type="InterPro" id="IPR011184">
    <property type="entry name" value="DNA_mismatch_repair_Msh2"/>
</dbReference>
<evidence type="ECO:0000313" key="13">
    <source>
        <dbReference type="Proteomes" id="UP000241462"/>
    </source>
</evidence>
<keyword evidence="4" id="KW-0067">ATP-binding</keyword>
<dbReference type="SUPFAM" id="SSF48334">
    <property type="entry name" value="DNA repair protein MutS, domain III"/>
    <property type="match status" value="1"/>
</dbReference>
<dbReference type="InterPro" id="IPR036678">
    <property type="entry name" value="MutS_con_dom_sf"/>
</dbReference>
<keyword evidence="3" id="KW-0547">Nucleotide-binding</keyword>
<dbReference type="Pfam" id="PF05188">
    <property type="entry name" value="MutS_II"/>
    <property type="match status" value="1"/>
</dbReference>
<evidence type="ECO:0000256" key="6">
    <source>
        <dbReference type="ARBA" id="ARBA00023254"/>
    </source>
</evidence>
<comment type="similarity">
    <text evidence="1">Belongs to the DNA mismatch repair MutS family. MSH3 subfamily.</text>
</comment>
<dbReference type="Pfam" id="PF05192">
    <property type="entry name" value="MutS_III"/>
    <property type="match status" value="1"/>
</dbReference>
<keyword evidence="13" id="KW-1185">Reference proteome</keyword>
<dbReference type="Gene3D" id="3.30.420.110">
    <property type="entry name" value="MutS, connector domain"/>
    <property type="match status" value="1"/>
</dbReference>
<evidence type="ECO:0000256" key="4">
    <source>
        <dbReference type="ARBA" id="ARBA00022840"/>
    </source>
</evidence>
<keyword evidence="5" id="KW-0238">DNA-binding</keyword>
<evidence type="ECO:0000256" key="5">
    <source>
        <dbReference type="ARBA" id="ARBA00023125"/>
    </source>
</evidence>
<dbReference type="PANTHER" id="PTHR11361">
    <property type="entry name" value="DNA MISMATCH REPAIR PROTEIN MUTS FAMILY MEMBER"/>
    <property type="match status" value="1"/>
</dbReference>
<dbReference type="GO" id="GO:0007131">
    <property type="term" value="P:reciprocal meiotic recombination"/>
    <property type="evidence" value="ECO:0007669"/>
    <property type="project" value="TreeGrafter"/>
</dbReference>
<evidence type="ECO:0000256" key="10">
    <source>
        <dbReference type="SAM" id="MobiDB-lite"/>
    </source>
</evidence>
<evidence type="ECO:0000256" key="9">
    <source>
        <dbReference type="ARBA" id="ARBA00073774"/>
    </source>
</evidence>
<dbReference type="InterPro" id="IPR045076">
    <property type="entry name" value="MutS"/>
</dbReference>
<dbReference type="EMBL" id="KZ678537">
    <property type="protein sequence ID" value="PSR80216.1"/>
    <property type="molecule type" value="Genomic_DNA"/>
</dbReference>
<dbReference type="FunCoup" id="A0A2T2ZZQ5">
    <property type="interactions" value="333"/>
</dbReference>
<feature type="compositionally biased region" description="Acidic residues" evidence="10">
    <location>
        <begin position="829"/>
        <end position="844"/>
    </location>
</feature>
<accession>A0A2T2ZZQ5</accession>
<dbReference type="Gene3D" id="3.40.50.300">
    <property type="entry name" value="P-loop containing nucleotide triphosphate hydrolases"/>
    <property type="match status" value="1"/>
</dbReference>
<dbReference type="InterPro" id="IPR000432">
    <property type="entry name" value="DNA_mismatch_repair_MutS_C"/>
</dbReference>
<dbReference type="Gene3D" id="1.10.1420.10">
    <property type="match status" value="2"/>
</dbReference>
<dbReference type="SUPFAM" id="SSF52540">
    <property type="entry name" value="P-loop containing nucleoside triphosphate hydrolases"/>
    <property type="match status" value="1"/>
</dbReference>
<dbReference type="STRING" id="2025994.A0A2T2ZZQ5"/>
<evidence type="ECO:0000256" key="3">
    <source>
        <dbReference type="ARBA" id="ARBA00022741"/>
    </source>
</evidence>
<dbReference type="GO" id="GO:0140664">
    <property type="term" value="F:ATP-dependent DNA damage sensor activity"/>
    <property type="evidence" value="ECO:0007669"/>
    <property type="project" value="InterPro"/>
</dbReference>
<dbReference type="Proteomes" id="UP000241462">
    <property type="component" value="Unassembled WGS sequence"/>
</dbReference>
<dbReference type="GO" id="GO:0030983">
    <property type="term" value="F:mismatched DNA binding"/>
    <property type="evidence" value="ECO:0007669"/>
    <property type="project" value="InterPro"/>
</dbReference>
<dbReference type="SMART" id="SM00533">
    <property type="entry name" value="MUTSd"/>
    <property type="match status" value="1"/>
</dbReference>
<dbReference type="GO" id="GO:0005634">
    <property type="term" value="C:nucleus"/>
    <property type="evidence" value="ECO:0007669"/>
    <property type="project" value="TreeGrafter"/>
</dbReference>
<comment type="subunit">
    <text evidence="7">Heterodimer consisting of MSH2-MSH3 (MutS beta). Forms a ternary complex with MutL alpha (MLH1-PMS1).</text>
</comment>
<protein>
    <recommendedName>
        <fullName evidence="2 9">DNA mismatch repair protein MSH3</fullName>
    </recommendedName>
    <alternativeName>
        <fullName evidence="2 9">DNA mismatch repair protein MSH3</fullName>
    </alternativeName>
    <alternativeName>
        <fullName evidence="8">MutS protein homolog 3</fullName>
    </alternativeName>
</protein>
<evidence type="ECO:0000259" key="11">
    <source>
        <dbReference type="PROSITE" id="PS00486"/>
    </source>
</evidence>
<dbReference type="GO" id="GO:0005524">
    <property type="term" value="F:ATP binding"/>
    <property type="evidence" value="ECO:0007669"/>
    <property type="project" value="UniProtKB-KW"/>
</dbReference>
<evidence type="ECO:0000256" key="1">
    <source>
        <dbReference type="ARBA" id="ARBA00007094"/>
    </source>
</evidence>
<dbReference type="InterPro" id="IPR027417">
    <property type="entry name" value="P-loop_NTPase"/>
</dbReference>
<dbReference type="OrthoDB" id="276261at2759"/>
<evidence type="ECO:0000313" key="12">
    <source>
        <dbReference type="EMBL" id="PSR80216.1"/>
    </source>
</evidence>
<dbReference type="PIRSF" id="PIRSF005813">
    <property type="entry name" value="MSH2"/>
    <property type="match status" value="1"/>
</dbReference>
<feature type="domain" description="DNA mismatch repair proteins mutS family" evidence="11">
    <location>
        <begin position="633"/>
        <end position="649"/>
    </location>
</feature>
<dbReference type="AlphaFoldDB" id="A0A2T2ZZQ5"/>
<dbReference type="PROSITE" id="PS00486">
    <property type="entry name" value="DNA_MISMATCH_REPAIR_2"/>
    <property type="match status" value="1"/>
</dbReference>
<gene>
    <name evidence="12" type="ORF">BD289DRAFT_490952</name>
</gene>
<feature type="region of interest" description="Disordered" evidence="10">
    <location>
        <begin position="805"/>
        <end position="855"/>
    </location>
</feature>
<dbReference type="InterPro" id="IPR007696">
    <property type="entry name" value="DNA_mismatch_repair_MutS_core"/>
</dbReference>